<evidence type="ECO:0000313" key="3">
    <source>
        <dbReference type="EMBL" id="KST67702.1"/>
    </source>
</evidence>
<dbReference type="RefSeq" id="WP_036265974.1">
    <property type="nucleotide sequence ID" value="NZ_LMTZ01000085.1"/>
</dbReference>
<dbReference type="SUPFAM" id="SSF101898">
    <property type="entry name" value="NHL repeat"/>
    <property type="match status" value="1"/>
</dbReference>
<dbReference type="CDD" id="cd04486">
    <property type="entry name" value="YhcR_OBF_like"/>
    <property type="match status" value="1"/>
</dbReference>
<dbReference type="PANTHER" id="PTHR42834:SF1">
    <property type="entry name" value="ENDONUCLEASE_EXONUCLEASE_PHOSPHATASE FAMILY PROTEIN (AFU_ORTHOLOGUE AFUA_3G09210)"/>
    <property type="match status" value="1"/>
</dbReference>
<dbReference type="InterPro" id="IPR029052">
    <property type="entry name" value="Metallo-depent_PP-like"/>
</dbReference>
<dbReference type="Gene3D" id="2.130.10.10">
    <property type="entry name" value="YVTN repeat-like/Quinoprotein amine dehydrogenase"/>
    <property type="match status" value="1"/>
</dbReference>
<dbReference type="InterPro" id="IPR006179">
    <property type="entry name" value="5_nucleotidase/apyrase"/>
</dbReference>
<dbReference type="GO" id="GO:0016788">
    <property type="term" value="F:hydrolase activity, acting on ester bonds"/>
    <property type="evidence" value="ECO:0007669"/>
    <property type="project" value="InterPro"/>
</dbReference>
<evidence type="ECO:0000313" key="4">
    <source>
        <dbReference type="Proteomes" id="UP000053372"/>
    </source>
</evidence>
<feature type="region of interest" description="Disordered" evidence="1">
    <location>
        <begin position="1567"/>
        <end position="1596"/>
    </location>
</feature>
<dbReference type="InterPro" id="IPR011049">
    <property type="entry name" value="Serralysin-like_metalloprot_C"/>
</dbReference>
<dbReference type="SUPFAM" id="SSF50969">
    <property type="entry name" value="YVTN repeat-like/Quinoprotein amine dehydrogenase"/>
    <property type="match status" value="1"/>
</dbReference>
<dbReference type="Gene3D" id="3.60.21.10">
    <property type="match status" value="1"/>
</dbReference>
<gene>
    <name evidence="3" type="ORF">BC008_43895</name>
</gene>
<dbReference type="GO" id="GO:0000166">
    <property type="term" value="F:nucleotide binding"/>
    <property type="evidence" value="ECO:0007669"/>
    <property type="project" value="InterPro"/>
</dbReference>
<dbReference type="Gene3D" id="3.90.780.10">
    <property type="entry name" value="5'-Nucleotidase, C-terminal domain"/>
    <property type="match status" value="1"/>
</dbReference>
<feature type="region of interest" description="Disordered" evidence="1">
    <location>
        <begin position="2309"/>
        <end position="2335"/>
    </location>
</feature>
<dbReference type="PROSITE" id="PS51841">
    <property type="entry name" value="LTD"/>
    <property type="match status" value="1"/>
</dbReference>
<dbReference type="SUPFAM" id="SSF55816">
    <property type="entry name" value="5'-nucleotidase (syn. UDP-sugar hydrolase), C-terminal domain"/>
    <property type="match status" value="1"/>
</dbReference>
<sequence>MATVFINEFHYDNSGTDSNEFIEIAGPADIDLRGWSIVLYNGNNGAPYRTISLSRIIPDLDNGFGTVAVDLSTNGIQNGSPDGIALVDNGNNLIQFLSYEGSFTAVGGPADGITSTDIGISQSGSTPVNSSLQLQGTGTEDSDFKWVAVDGSNTKGSINTSQTFSDSVGTSITKIYEIQGEGHTSPFLSQSVTTIGIVTAVDSNGFYLQDPTGDDNNGTSDAVFVFTGSAPGVTVGDDVEVSGTVSEFTPGGSSSGNLSTTQISGSPSVTVKSSGNNLPAATIIGNGGRVPPTKNIDDDAFASFDPDTDGIDFFESLEGMRVTAKDAIAIAPTNRFGEIFTVVDNGENATGISERGTLNISPDDFNPEKVQIDADSDILPGFEFPEVNTGAKLGDVTGVVSYGFGNFEINPTEAFTVTPSELQPDATSLKGDADKLTVASYNVLNLDPNDGDGDTDVANGRFDAIAKQIINNLNSPDIIGLQEVQDNNGSDDGGITAADETLQKLVDAIAANGGPKYSFIDNTFIGNDTSGGQPVGNIRTAFLYNSDRASLNEGSVESIQSSDQQTNPENPFFDSRLPLVAKFTFNGEEVTVVNNHFSSKGGSSPILGVEQPFEARQEDITVNGSLDERQDQAQAVKGYVDGVLAADPEAKVVVLGDLNEFEFVSPVETLAQSLTNLTETLPEDERYSFIFQGNSQSLDHILVSNNLADTAKFDAVHVNSEFAETDERASDHDPLVASLSIPKKNSNMDSQQIELSKISTFSSEDGAEIVAHDPTTQRLFITTGDTVEVIDISDPKNPTKVRDIDISAIGGGANSVAVKDGIVAVAVEAETKQDNGKVAFYNTEGEFQGSVTVGALPDMLTFTPDGNKIIVANEGEPNDDYTVDPEGSISIVDISHGVASATVKTASFNGFDDQKQALINKGVRIFGPDASVSEDLEPEYIAVSPDGATAIVTLQENNAIAVVDIETAIVQDVLPLGVKDHSKGQPTVTNYEVQGLGAIANGDGVPLKTPSGQTIDLGGLSGLYYAGQDGDKIKFVTVPDRGPNPDTFTEDKNGDGTADTVRPLALPDYQARIVEIELDTSTGVASVTNEVFLTRNDNGVSKPITGAPNFVFDTEGNQVDEFPVDAAGNPIELDPFGGDMEGIVIDPDGNYWTVDEYRPAIYQFDSDGVLLNRFIPEGTAASAGESEGTYGTETLPEEYANRRRNRGFEAVALDTDEGILYTFIQTPLANPDRDASDNSDVIRILGINPATGEPVSEYVYLLEDPAVRSGGRVDKIGDATYVGDGKFQVIERDSAVGANAKKFIFEIDLKGATNVLDTTSLLPGKTLEQHTADELVTQGINPVHKTKITNLPSIGYDAGDKPEGLALLPDGRLAVINDNDFGLLDETIPQDGSGKVVLNPNPTKTILGLIEFPEGNKLDASNEDDGINLQNHPVFGLYQPDAIDSFVADGKTYYITANEGDARIRPDGDIEDSQGNVLIEEGDIFNEEQRIGKATLDPDVFPNAEELQKDENLGRLKITNTLGDLDGDGDFDQLFSYGGRSFSVWDEFGNSVFDSGDQIAKITAEQTPELFNANDGDPAEFDQRSDDKGAEPESVTVGKINGKPYGFIGLERAGGGVLVYDLSKPTAPEFVQYIRTEGDIAPEGLKFIPASESPNGNPVLVVANEESKTTTLYDIEVNDTKASNYTLQLLHAADQEAGIPALEDAPNFSAVLNALKNEDANQDGNPDYENTLLLSSGDAYIPGIFLDASADPELAPLLGKEGRGRSDIIIQNELGFEAIALGNHEFDLGTEFVASVVAPDGDYPGANFPYLSSNLDFSNDENLKDLVTEDGQEASTISGKLAKSAIVTVNGEKIGVVGATTPNLASISSTGDVVISPKNPDDIAALAAEIQTSVDALLADNPDLNKVVLVSHMQQISIEEELAGLLRNVDIIMAGGSNTLLADETDRLRDGDESEGVYPILKTDADGKPVALINTDGNYKYVGRLVVDFDSDGNIIPESIDPNVSGAYATDEAGVTAVNGTPDPEIVEITNALRDVITDLESNFFGITDTFLNGTRGDVRTQETNLGNLTADANLAIAKQTDPEVVISIKNGGGIRDNIGRVFTPPGATESEFLPPAANELAGKPEGGISQVDIQNALRFNNGLTLVTVTAQELLDIIEHGVSASEDGATPGRFPQVSGLQFSFDDDSPVGDRVESLAIVDENGEVTDVIARDGELQGDANRTFRVVTLNFLAEGGDGYSFPDRDVVQLTQAEDAPRTGEATFAPDGSEQDALAEFLEANFSQENPFTVEDVALAEDTRIQNLDFRQDNVLDGATNGGNANGGEPQNPSGGTKDADLFVVGDNLKSSGNILFAGAGDDEIDLTGGSRNRVNAGRGDDFIFVGRKDRVFGGPGNDEFDATDGIGGNRMSGGKGNDIFFLGKSDRALGGRGNDQFYVQSGGDNIISGGKGADQFWIFNTETPQSPNTILDFEVGTDVIGALGIDAGALTLNEINGNTEVLLGEQTLATLNGVTGLDLNDNNQFVFVDFG</sequence>
<evidence type="ECO:0000256" key="1">
    <source>
        <dbReference type="SAM" id="MobiDB-lite"/>
    </source>
</evidence>
<feature type="region of interest" description="Disordered" evidence="1">
    <location>
        <begin position="247"/>
        <end position="274"/>
    </location>
</feature>
<dbReference type="InterPro" id="IPR005135">
    <property type="entry name" value="Endo/exonuclease/phosphatase"/>
</dbReference>
<dbReference type="SUPFAM" id="SSF51120">
    <property type="entry name" value="beta-Roll"/>
    <property type="match status" value="1"/>
</dbReference>
<dbReference type="InterPro" id="IPR011044">
    <property type="entry name" value="Quino_amine_DH_bsu"/>
</dbReference>
<dbReference type="InterPro" id="IPR055188">
    <property type="entry name" value="Choice_anch_I"/>
</dbReference>
<reference evidence="3 4" key="1">
    <citation type="journal article" date="2015" name="Genome Announc.">
        <title>Draft Genome of the Euendolithic (true boring) Cyanobacterium Mastigocoleus testarum strain BC008.</title>
        <authorList>
            <person name="Guida B.S."/>
            <person name="Garcia-Pichel F."/>
        </authorList>
    </citation>
    <scope>NUCLEOTIDE SEQUENCE [LARGE SCALE GENOMIC DNA]</scope>
    <source>
        <strain evidence="3 4">BC008</strain>
    </source>
</reference>
<dbReference type="InterPro" id="IPR015943">
    <property type="entry name" value="WD40/YVTN_repeat-like_dom_sf"/>
</dbReference>
<dbReference type="Pfam" id="PF02872">
    <property type="entry name" value="5_nucleotid_C"/>
    <property type="match status" value="1"/>
</dbReference>
<dbReference type="PRINTS" id="PR01607">
    <property type="entry name" value="APYRASEFAMLY"/>
</dbReference>
<dbReference type="PANTHER" id="PTHR42834">
    <property type="entry name" value="ENDONUCLEASE/EXONUCLEASE/PHOSPHATASE FAMILY PROTEIN (AFU_ORTHOLOGUE AFUA_3G09210)"/>
    <property type="match status" value="1"/>
</dbReference>
<dbReference type="InterPro" id="IPR027372">
    <property type="entry name" value="Phytase-like_dom"/>
</dbReference>
<dbReference type="InterPro" id="IPR008334">
    <property type="entry name" value="5'-Nucleotdase_C"/>
</dbReference>
<protein>
    <recommendedName>
        <fullName evidence="2">LTD domain-containing protein</fullName>
    </recommendedName>
</protein>
<accession>A0A0V7ZU37</accession>
<dbReference type="Pfam" id="PF13449">
    <property type="entry name" value="Phytase-like"/>
    <property type="match status" value="1"/>
</dbReference>
<dbReference type="Proteomes" id="UP000053372">
    <property type="component" value="Unassembled WGS sequence"/>
</dbReference>
<proteinExistence type="predicted"/>
<dbReference type="GO" id="GO:0046872">
    <property type="term" value="F:metal ion binding"/>
    <property type="evidence" value="ECO:0007669"/>
    <property type="project" value="InterPro"/>
</dbReference>
<dbReference type="SUPFAM" id="SSF56300">
    <property type="entry name" value="Metallo-dependent phosphatases"/>
    <property type="match status" value="1"/>
</dbReference>
<name>A0A0V7ZU37_9CYAN</name>
<keyword evidence="4" id="KW-1185">Reference proteome</keyword>
<comment type="caution">
    <text evidence="3">The sequence shown here is derived from an EMBL/GenBank/DDBJ whole genome shotgun (WGS) entry which is preliminary data.</text>
</comment>
<feature type="region of interest" description="Disordered" evidence="1">
    <location>
        <begin position="1039"/>
        <end position="1058"/>
    </location>
</feature>
<dbReference type="SUPFAM" id="SSF56219">
    <property type="entry name" value="DNase I-like"/>
    <property type="match status" value="1"/>
</dbReference>
<dbReference type="InterPro" id="IPR001322">
    <property type="entry name" value="Lamin_tail_dom"/>
</dbReference>
<dbReference type="Pfam" id="PF03372">
    <property type="entry name" value="Exo_endo_phos"/>
    <property type="match status" value="1"/>
</dbReference>
<dbReference type="InterPro" id="IPR006146">
    <property type="entry name" value="5'-Nucleotdase_CS"/>
</dbReference>
<feature type="domain" description="LTD" evidence="2">
    <location>
        <begin position="1"/>
        <end position="101"/>
    </location>
</feature>
<feature type="compositionally biased region" description="Basic and acidic residues" evidence="1">
    <location>
        <begin position="1581"/>
        <end position="1591"/>
    </location>
</feature>
<dbReference type="GO" id="GO:0009166">
    <property type="term" value="P:nucleotide catabolic process"/>
    <property type="evidence" value="ECO:0007669"/>
    <property type="project" value="InterPro"/>
</dbReference>
<dbReference type="InterPro" id="IPR036691">
    <property type="entry name" value="Endo/exonu/phosph_ase_sf"/>
</dbReference>
<dbReference type="InterPro" id="IPR036907">
    <property type="entry name" value="5'-Nucleotdase_C_sf"/>
</dbReference>
<dbReference type="Pfam" id="PF22494">
    <property type="entry name" value="choice_anch_I"/>
    <property type="match status" value="2"/>
</dbReference>
<evidence type="ECO:0000259" key="2">
    <source>
        <dbReference type="PROSITE" id="PS51841"/>
    </source>
</evidence>
<dbReference type="CDD" id="cd10283">
    <property type="entry name" value="MnuA_DNase1-like"/>
    <property type="match status" value="1"/>
</dbReference>
<dbReference type="EMBL" id="LMTZ01000085">
    <property type="protein sequence ID" value="KST67702.1"/>
    <property type="molecule type" value="Genomic_DNA"/>
</dbReference>
<dbReference type="PROSITE" id="PS00786">
    <property type="entry name" value="5_NUCLEOTIDASE_2"/>
    <property type="match status" value="1"/>
</dbReference>
<organism evidence="3 4">
    <name type="scientific">Mastigocoleus testarum BC008</name>
    <dbReference type="NCBI Taxonomy" id="371196"/>
    <lineage>
        <taxon>Bacteria</taxon>
        <taxon>Bacillati</taxon>
        <taxon>Cyanobacteriota</taxon>
        <taxon>Cyanophyceae</taxon>
        <taxon>Nostocales</taxon>
        <taxon>Hapalosiphonaceae</taxon>
        <taxon>Mastigocoleus</taxon>
    </lineage>
</organism>
<dbReference type="Gene3D" id="3.60.10.10">
    <property type="entry name" value="Endonuclease/exonuclease/phosphatase"/>
    <property type="match status" value="1"/>
</dbReference>